<accession>F9YVC0</accession>
<gene>
    <name evidence="1" type="ordered locus">Ccan_10490</name>
</gene>
<keyword evidence="2" id="KW-1185">Reference proteome</keyword>
<dbReference type="AlphaFoldDB" id="F9YVC0"/>
<sequence length="44" mass="5332">MKFGCFAQKQKTMILEVFSFFFKADFNATDREHFLFTRTEQVVF</sequence>
<protein>
    <submittedName>
        <fullName evidence="1">Uncharacterized protein</fullName>
    </submittedName>
</protein>
<dbReference type="HOGENOM" id="CLU_3213888_0_0_10"/>
<reference evidence="1 2" key="1">
    <citation type="journal article" date="2011" name="J. Bacteriol.">
        <title>Complete genome sequence of the dog commensal and human pathogen Capnocytophaga canimorsus strain 5.</title>
        <authorList>
            <person name="Manfredi P."/>
            <person name="Pagni M."/>
            <person name="Cornelis G.R."/>
        </authorList>
    </citation>
    <scope>NUCLEOTIDE SEQUENCE [LARGE SCALE GENOMIC DNA]</scope>
    <source>
        <strain evidence="2">5</strain>
    </source>
</reference>
<evidence type="ECO:0000313" key="1">
    <source>
        <dbReference type="EMBL" id="AEK23165.1"/>
    </source>
</evidence>
<dbReference type="EMBL" id="CP002113">
    <property type="protein sequence ID" value="AEK23165.1"/>
    <property type="molecule type" value="Genomic_DNA"/>
</dbReference>
<evidence type="ECO:0000313" key="2">
    <source>
        <dbReference type="Proteomes" id="UP000008895"/>
    </source>
</evidence>
<dbReference type="Proteomes" id="UP000008895">
    <property type="component" value="Chromosome"/>
</dbReference>
<name>F9YVC0_CAPCC</name>
<organism evidence="1 2">
    <name type="scientific">Capnocytophaga canimorsus (strain 5)</name>
    <dbReference type="NCBI Taxonomy" id="860228"/>
    <lineage>
        <taxon>Bacteria</taxon>
        <taxon>Pseudomonadati</taxon>
        <taxon>Bacteroidota</taxon>
        <taxon>Flavobacteriia</taxon>
        <taxon>Flavobacteriales</taxon>
        <taxon>Flavobacteriaceae</taxon>
        <taxon>Capnocytophaga</taxon>
    </lineage>
</organism>
<proteinExistence type="predicted"/>
<dbReference type="KEGG" id="ccm:Ccan_10490"/>